<protein>
    <submittedName>
        <fullName evidence="6">MutS family DNA mismatch repair protein</fullName>
    </submittedName>
</protein>
<feature type="transmembrane region" description="Helical" evidence="4">
    <location>
        <begin position="232"/>
        <end position="249"/>
    </location>
</feature>
<dbReference type="PANTHER" id="PTHR11361">
    <property type="entry name" value="DNA MISMATCH REPAIR PROTEIN MUTS FAMILY MEMBER"/>
    <property type="match status" value="1"/>
</dbReference>
<evidence type="ECO:0000256" key="3">
    <source>
        <dbReference type="ARBA" id="ARBA00023125"/>
    </source>
</evidence>
<evidence type="ECO:0000256" key="1">
    <source>
        <dbReference type="ARBA" id="ARBA00022741"/>
    </source>
</evidence>
<gene>
    <name evidence="6" type="ORF">GCM10009118_21310</name>
</gene>
<dbReference type="PANTHER" id="PTHR11361:SF99">
    <property type="entry name" value="DNA MISMATCH REPAIR PROTEIN"/>
    <property type="match status" value="1"/>
</dbReference>
<keyword evidence="1" id="KW-0547">Nucleotide-binding</keyword>
<dbReference type="InterPro" id="IPR036187">
    <property type="entry name" value="DNA_mismatch_repair_MutS_sf"/>
</dbReference>
<dbReference type="Gene3D" id="1.10.1420.10">
    <property type="match status" value="1"/>
</dbReference>
<keyword evidence="3" id="KW-0238">DNA-binding</keyword>
<feature type="domain" description="DNA mismatch repair proteins mutS family" evidence="5">
    <location>
        <begin position="413"/>
        <end position="586"/>
    </location>
</feature>
<keyword evidence="4" id="KW-0812">Transmembrane</keyword>
<evidence type="ECO:0000256" key="4">
    <source>
        <dbReference type="SAM" id="Phobius"/>
    </source>
</evidence>
<keyword evidence="4" id="KW-1133">Transmembrane helix</keyword>
<feature type="transmembrane region" description="Helical" evidence="4">
    <location>
        <begin position="55"/>
        <end position="71"/>
    </location>
</feature>
<comment type="caution">
    <text evidence="6">The sequence shown here is derived from an EMBL/GenBank/DDBJ whole genome shotgun (WGS) entry which is preliminary data.</text>
</comment>
<dbReference type="InterPro" id="IPR000432">
    <property type="entry name" value="DNA_mismatch_repair_MutS_C"/>
</dbReference>
<dbReference type="Gene3D" id="3.40.50.300">
    <property type="entry name" value="P-loop containing nucleotide triphosphate hydrolases"/>
    <property type="match status" value="1"/>
</dbReference>
<reference evidence="7" key="1">
    <citation type="journal article" date="2019" name="Int. J. Syst. Evol. Microbiol.">
        <title>The Global Catalogue of Microorganisms (GCM) 10K type strain sequencing project: providing services to taxonomists for standard genome sequencing and annotation.</title>
        <authorList>
            <consortium name="The Broad Institute Genomics Platform"/>
            <consortium name="The Broad Institute Genome Sequencing Center for Infectious Disease"/>
            <person name="Wu L."/>
            <person name="Ma J."/>
        </authorList>
    </citation>
    <scope>NUCLEOTIDE SEQUENCE [LARGE SCALE GENOMIC DNA]</scope>
    <source>
        <strain evidence="7">JCM 16083</strain>
    </source>
</reference>
<accession>A0ABP3Y4K6</accession>
<name>A0ABP3Y4K6_9FLAO</name>
<organism evidence="6 7">
    <name type="scientific">Wandonia haliotis</name>
    <dbReference type="NCBI Taxonomy" id="574963"/>
    <lineage>
        <taxon>Bacteria</taxon>
        <taxon>Pseudomonadati</taxon>
        <taxon>Bacteroidota</taxon>
        <taxon>Flavobacteriia</taxon>
        <taxon>Flavobacteriales</taxon>
        <taxon>Crocinitomicaceae</taxon>
        <taxon>Wandonia</taxon>
    </lineage>
</organism>
<evidence type="ECO:0000256" key="2">
    <source>
        <dbReference type="ARBA" id="ARBA00022840"/>
    </source>
</evidence>
<dbReference type="SUPFAM" id="SSF52540">
    <property type="entry name" value="P-loop containing nucleoside triphosphate hydrolases"/>
    <property type="match status" value="1"/>
</dbReference>
<sequence length="588" mass="67613">MKMKDLFAFYDGRVNEFESARKKVAGSKVTIGWLRLLVFLLIPLSGYLLYPDWKIIVPIVIVLLGVFLWLVSRFTDLSEKHAFYERLVAMNQAEKAALRKEYTAFDSGSEFSDPGHPYAIDMDLFHKNGLFAFLNRTATRSGKRMLAQYLLQGSKDRKHVQAVIEDLKHKTDWRQKYLAASRQEDEEMEEAAERWIQFPVKKMRVIRILRWVLPVFSLSSLVFWQAGVLSDMQFILSLLIPMFLIGTRLKETNKILFTSSKAGEKWKSILFRLNELEKCEFDSKEMQVFKEKLLQGENSSREALRRITRLIDLADYRLNMLMGIVLNIFLAWDFWMQTLQMDWLAKYNSDFGKWENDLAHLEVWICAANYAHNRQDLTYGRLEGSQIQTERLGHPLLSPDETVYNDFQASGETAFSIITGPNMAGKSTFLRSVGVNLILARCGFPVVAEQFVMPDLLLYSSMRTTDDLSSSASYFFAELSRLRFIVDAIERGEKVFIILDEILKGTNSIDKEKGSAAFLNKLNELGAKGIIATHDLSLCRLGDESSAFQNLYFDSIIEKDELTFDYKMRAGVCQNMNASFLLKKMGLT</sequence>
<dbReference type="InterPro" id="IPR027417">
    <property type="entry name" value="P-loop_NTPase"/>
</dbReference>
<evidence type="ECO:0000259" key="5">
    <source>
        <dbReference type="SMART" id="SM00534"/>
    </source>
</evidence>
<dbReference type="Proteomes" id="UP001501126">
    <property type="component" value="Unassembled WGS sequence"/>
</dbReference>
<keyword evidence="7" id="KW-1185">Reference proteome</keyword>
<feature type="transmembrane region" description="Helical" evidence="4">
    <location>
        <begin position="316"/>
        <end position="335"/>
    </location>
</feature>
<keyword evidence="2" id="KW-0067">ATP-binding</keyword>
<dbReference type="SMART" id="SM00534">
    <property type="entry name" value="MUTSac"/>
    <property type="match status" value="1"/>
</dbReference>
<proteinExistence type="predicted"/>
<dbReference type="InterPro" id="IPR045076">
    <property type="entry name" value="MutS"/>
</dbReference>
<feature type="transmembrane region" description="Helical" evidence="4">
    <location>
        <begin position="208"/>
        <end position="226"/>
    </location>
</feature>
<dbReference type="Pfam" id="PF00488">
    <property type="entry name" value="MutS_V"/>
    <property type="match status" value="1"/>
</dbReference>
<dbReference type="EMBL" id="BAAAFH010000011">
    <property type="protein sequence ID" value="GAA0875722.1"/>
    <property type="molecule type" value="Genomic_DNA"/>
</dbReference>
<feature type="transmembrane region" description="Helical" evidence="4">
    <location>
        <begin position="31"/>
        <end position="49"/>
    </location>
</feature>
<evidence type="ECO:0000313" key="7">
    <source>
        <dbReference type="Proteomes" id="UP001501126"/>
    </source>
</evidence>
<dbReference type="SUPFAM" id="SSF48334">
    <property type="entry name" value="DNA repair protein MutS, domain III"/>
    <property type="match status" value="1"/>
</dbReference>
<evidence type="ECO:0000313" key="6">
    <source>
        <dbReference type="EMBL" id="GAA0875722.1"/>
    </source>
</evidence>
<keyword evidence="4" id="KW-0472">Membrane</keyword>